<dbReference type="GO" id="GO:0008610">
    <property type="term" value="P:lipid biosynthetic process"/>
    <property type="evidence" value="ECO:0007669"/>
    <property type="project" value="UniProtKB-ARBA"/>
</dbReference>
<dbReference type="GO" id="GO:0009366">
    <property type="term" value="C:enterobactin synthetase complex"/>
    <property type="evidence" value="ECO:0007669"/>
    <property type="project" value="TreeGrafter"/>
</dbReference>
<accession>D6ABF1</accession>
<feature type="region of interest" description="Disordered" evidence="1">
    <location>
        <begin position="1"/>
        <end position="29"/>
    </location>
</feature>
<dbReference type="EMBL" id="DS999644">
    <property type="protein sequence ID" value="EFE76456.2"/>
    <property type="molecule type" value="Genomic_DNA"/>
</dbReference>
<dbReference type="PANTHER" id="PTHR45527">
    <property type="entry name" value="NONRIBOSOMAL PEPTIDE SYNTHETASE"/>
    <property type="match status" value="1"/>
</dbReference>
<evidence type="ECO:0000313" key="4">
    <source>
        <dbReference type="Proteomes" id="UP000003986"/>
    </source>
</evidence>
<evidence type="ECO:0000259" key="2">
    <source>
        <dbReference type="Pfam" id="PF00668"/>
    </source>
</evidence>
<evidence type="ECO:0000313" key="3">
    <source>
        <dbReference type="EMBL" id="EFE76456.2"/>
    </source>
</evidence>
<evidence type="ECO:0000256" key="1">
    <source>
        <dbReference type="SAM" id="MobiDB-lite"/>
    </source>
</evidence>
<dbReference type="Pfam" id="PF00668">
    <property type="entry name" value="Condensation"/>
    <property type="match status" value="1"/>
</dbReference>
<dbReference type="SUPFAM" id="SSF52777">
    <property type="entry name" value="CoA-dependent acyltransferases"/>
    <property type="match status" value="2"/>
</dbReference>
<dbReference type="GO" id="GO:0043041">
    <property type="term" value="P:amino acid activation for nonribosomal peptide biosynthetic process"/>
    <property type="evidence" value="ECO:0007669"/>
    <property type="project" value="TreeGrafter"/>
</dbReference>
<reference evidence="4" key="2">
    <citation type="submission" date="2008-12" db="EMBL/GenBank/DDBJ databases">
        <title>Annotation of Streptomyces roseosporus strain NRRL 15998.</title>
        <authorList>
            <consortium name="The Broad Institute Genome Sequencing Platform"/>
            <consortium name="Broad Institute Microbial Sequencing Center"/>
            <person name="Fischbach M."/>
            <person name="Ward D."/>
            <person name="Young S."/>
            <person name="Kodira C.D."/>
            <person name="Zeng Q."/>
            <person name="Koehrsen M."/>
            <person name="Godfrey P."/>
            <person name="Alvarado L."/>
            <person name="Berlin A.M."/>
            <person name="Borenstein D."/>
            <person name="Chen Z."/>
            <person name="Engels R."/>
            <person name="Freedman E."/>
            <person name="Gellesch M."/>
            <person name="Goldberg J."/>
            <person name="Griggs A."/>
            <person name="Gujja S."/>
            <person name="Heiman D.I."/>
            <person name="Hepburn T.A."/>
            <person name="Howarth C."/>
            <person name="Jen D."/>
            <person name="Larson L."/>
            <person name="Lewis B."/>
            <person name="Mehta T."/>
            <person name="Park D."/>
            <person name="Pearson M."/>
            <person name="Roberts A."/>
            <person name="Saif S."/>
            <person name="Shea T.D."/>
            <person name="Shenoy N."/>
            <person name="Sisk P."/>
            <person name="Stolte C."/>
            <person name="Sykes S.N."/>
            <person name="Walk T."/>
            <person name="White J."/>
            <person name="Yandava C."/>
            <person name="Straight P."/>
            <person name="Clardy J."/>
            <person name="Hung D."/>
            <person name="Kolter R."/>
            <person name="Mekalanos J."/>
            <person name="Walker S."/>
            <person name="Walsh C.T."/>
            <person name="Wieland B.L.C."/>
            <person name="Ilzarbe M."/>
            <person name="Galagan J."/>
            <person name="Nusbaum C."/>
            <person name="Birren B."/>
        </authorList>
    </citation>
    <scope>NUCLEOTIDE SEQUENCE [LARGE SCALE GENOMIC DNA]</scope>
    <source>
        <strain evidence="4">NRRL 15998</strain>
    </source>
</reference>
<dbReference type="PANTHER" id="PTHR45527:SF1">
    <property type="entry name" value="FATTY ACID SYNTHASE"/>
    <property type="match status" value="1"/>
</dbReference>
<dbReference type="Gene3D" id="3.30.559.10">
    <property type="entry name" value="Chloramphenicol acetyltransferase-like domain"/>
    <property type="match status" value="1"/>
</dbReference>
<dbReference type="GO" id="GO:0009239">
    <property type="term" value="P:enterobactin biosynthetic process"/>
    <property type="evidence" value="ECO:0007669"/>
    <property type="project" value="TreeGrafter"/>
</dbReference>
<dbReference type="InterPro" id="IPR023213">
    <property type="entry name" value="CAT-like_dom_sf"/>
</dbReference>
<protein>
    <submittedName>
        <fullName evidence="3">Predicted protein</fullName>
    </submittedName>
</protein>
<dbReference type="GO" id="GO:0047527">
    <property type="term" value="F:2,3-dihydroxybenzoate-serine ligase activity"/>
    <property type="evidence" value="ECO:0007669"/>
    <property type="project" value="TreeGrafter"/>
</dbReference>
<reference evidence="4" key="1">
    <citation type="submission" date="2008-10" db="EMBL/GenBank/DDBJ databases">
        <authorList>
            <person name="Molnar K."/>
        </authorList>
    </citation>
    <scope>NUCLEOTIDE SEQUENCE [LARGE SCALE GENOMIC DNA]</scope>
    <source>
        <strain evidence="4">NRRL 15998</strain>
    </source>
</reference>
<feature type="domain" description="Condensation" evidence="2">
    <location>
        <begin position="81"/>
        <end position="503"/>
    </location>
</feature>
<name>D6ABF1_STRFL</name>
<feature type="compositionally biased region" description="Polar residues" evidence="1">
    <location>
        <begin position="1"/>
        <end position="15"/>
    </location>
</feature>
<organism evidence="3 4">
    <name type="scientific">Streptomyces filamentosus NRRL 15998</name>
    <dbReference type="NCBI Taxonomy" id="457431"/>
    <lineage>
        <taxon>Bacteria</taxon>
        <taxon>Bacillati</taxon>
        <taxon>Actinomycetota</taxon>
        <taxon>Actinomycetes</taxon>
        <taxon>Kitasatosporales</taxon>
        <taxon>Streptomycetaceae</taxon>
        <taxon>Streptomyces</taxon>
    </lineage>
</organism>
<dbReference type="GO" id="GO:0005829">
    <property type="term" value="C:cytosol"/>
    <property type="evidence" value="ECO:0007669"/>
    <property type="project" value="TreeGrafter"/>
</dbReference>
<dbReference type="AlphaFoldDB" id="D6ABF1"/>
<sequence>MNWAAMTSCSPQTAPTRHCGVPGTDDVVRPTHERNTVRMVSQQREGALDEATRWNAMRDLMKRARRSDVEVRPDLTAPPFLSHGQEQMFGICQRFPGSSVAYNMSRVYRFKGVVHIEALASALHALVTRHESLRTGFLDTPEGARRMVTDDVPDLRVEDLTHLPAAERDDAARLAVEQDLQAEFDLGKPPLVRAKLLRLAADDYVFVLVIHHIVADGWSWGIIHRDISEAYAAFTEASDGPPPRQPVRPYSEFVALQRARLASSVGRESLDHWVRHLRDLPEPARVPIDKVASNEVDFSGDRHVFRLGEALSRQVREVSAGYRVTPAAVMLGSFARLLREEHGSRELVVAAPYANRLPHRMNDTVGYFVNSHVLRVPTPADATPADLIRQADSQLAQALLHQEVPFPLIEAELAGTGGDIHLPKAFRMMFFFHGQRKIDFSLPGVAVSRAPYFHNGTTKSDLTLIVHEDDEEIVCHFEYSTVLYTSDAMERAAQAYLRVLEDLPAIPGRKQ</sequence>
<gene>
    <name evidence="3" type="ORF">SSGG_03823</name>
</gene>
<dbReference type="GO" id="GO:0031177">
    <property type="term" value="F:phosphopantetheine binding"/>
    <property type="evidence" value="ECO:0007669"/>
    <property type="project" value="TreeGrafter"/>
</dbReference>
<dbReference type="CDD" id="cd19531">
    <property type="entry name" value="LCL_NRPS-like"/>
    <property type="match status" value="1"/>
</dbReference>
<dbReference type="Gene3D" id="3.30.559.30">
    <property type="entry name" value="Nonribosomal peptide synthetase, condensation domain"/>
    <property type="match status" value="1"/>
</dbReference>
<dbReference type="InterPro" id="IPR001242">
    <property type="entry name" value="Condensation_dom"/>
</dbReference>
<dbReference type="Proteomes" id="UP000003986">
    <property type="component" value="Unassembled WGS sequence"/>
</dbReference>
<proteinExistence type="predicted"/>